<dbReference type="Gene3D" id="1.10.10.800">
    <property type="match status" value="1"/>
</dbReference>
<accession>A0A8J2UJ63</accession>
<dbReference type="InterPro" id="IPR002925">
    <property type="entry name" value="Dienelactn_hydro"/>
</dbReference>
<dbReference type="EMBL" id="BMJC01000009">
    <property type="protein sequence ID" value="GGB25530.1"/>
    <property type="molecule type" value="Genomic_DNA"/>
</dbReference>
<dbReference type="PANTHER" id="PTHR47751:SF1">
    <property type="entry name" value="SUPERFAMILY HYDROLASE, PUTATIVE (AFU_ORTHOLOGUE AFUA_2G16580)-RELATED"/>
    <property type="match status" value="1"/>
</dbReference>
<evidence type="ECO:0000259" key="1">
    <source>
        <dbReference type="Pfam" id="PF01738"/>
    </source>
</evidence>
<dbReference type="Proteomes" id="UP000607559">
    <property type="component" value="Unassembled WGS sequence"/>
</dbReference>
<feature type="domain" description="Dienelactone hydrolase" evidence="1">
    <location>
        <begin position="116"/>
        <end position="223"/>
    </location>
</feature>
<proteinExistence type="predicted"/>
<comment type="caution">
    <text evidence="2">The sequence shown here is derived from an EMBL/GenBank/DDBJ whole genome shotgun (WGS) entry which is preliminary data.</text>
</comment>
<sequence>MLFKFTLLLIIPLKESPQPVDLVDNPVFYIPNRSQIVKTFAPVKPNDMQKMKLIVLTMIISLLGYASSISAQATNPKIMNNKNEVRMEKVSFPNTIFPKSNVTIAGDLFYPVGFDTSKKYPAVIVGHPAGGVKEQTAGLYARKLAELGYITLAFDASYQGESGGEPRFLEDPAIRVEDFRAATDYLSIHSSVDPNRIGVLGICAGGGYAINAAQTEHRLKAVATISMVDLGQLRREGLGGMLTPQLQQQMDEVAVQRTKEAKGEPVKIVSFSSGGGSDPSKTPTMYREIADYYGTPRGYHPNEATGYVFTSLSKLFNFTALDHVELISPRPLLLIAGSIADSHYFSDEAYARAKEPKELYDIPGATHVDMYDKPQDVEPAVKKLKEFFGKYL</sequence>
<evidence type="ECO:0000313" key="2">
    <source>
        <dbReference type="EMBL" id="GGB25530.1"/>
    </source>
</evidence>
<dbReference type="AlphaFoldDB" id="A0A8J2UJ63"/>
<evidence type="ECO:0000313" key="3">
    <source>
        <dbReference type="Proteomes" id="UP000607559"/>
    </source>
</evidence>
<organism evidence="2 3">
    <name type="scientific">Puia dinghuensis</name>
    <dbReference type="NCBI Taxonomy" id="1792502"/>
    <lineage>
        <taxon>Bacteria</taxon>
        <taxon>Pseudomonadati</taxon>
        <taxon>Bacteroidota</taxon>
        <taxon>Chitinophagia</taxon>
        <taxon>Chitinophagales</taxon>
        <taxon>Chitinophagaceae</taxon>
        <taxon>Puia</taxon>
    </lineage>
</organism>
<dbReference type="Gene3D" id="3.40.50.1820">
    <property type="entry name" value="alpha/beta hydrolase"/>
    <property type="match status" value="1"/>
</dbReference>
<dbReference type="GO" id="GO:0016787">
    <property type="term" value="F:hydrolase activity"/>
    <property type="evidence" value="ECO:0007669"/>
    <property type="project" value="UniProtKB-KW"/>
</dbReference>
<dbReference type="PANTHER" id="PTHR47751">
    <property type="entry name" value="SUPERFAMILY HYDROLASE, PUTATIVE (AFU_ORTHOLOGUE AFUA_2G16580)-RELATED"/>
    <property type="match status" value="1"/>
</dbReference>
<protein>
    <submittedName>
        <fullName evidence="2">Alpha/beta hydrolase</fullName>
    </submittedName>
</protein>
<dbReference type="InterPro" id="IPR051411">
    <property type="entry name" value="Polyketide_trans_af380"/>
</dbReference>
<name>A0A8J2UJ63_9BACT</name>
<reference evidence="2" key="1">
    <citation type="journal article" date="2014" name="Int. J. Syst. Evol. Microbiol.">
        <title>Complete genome sequence of Corynebacterium casei LMG S-19264T (=DSM 44701T), isolated from a smear-ripened cheese.</title>
        <authorList>
            <consortium name="US DOE Joint Genome Institute (JGI-PGF)"/>
            <person name="Walter F."/>
            <person name="Albersmeier A."/>
            <person name="Kalinowski J."/>
            <person name="Ruckert C."/>
        </authorList>
    </citation>
    <scope>NUCLEOTIDE SEQUENCE</scope>
    <source>
        <strain evidence="2">CGMCC 1.15448</strain>
    </source>
</reference>
<reference evidence="2" key="2">
    <citation type="submission" date="2020-09" db="EMBL/GenBank/DDBJ databases">
        <authorList>
            <person name="Sun Q."/>
            <person name="Zhou Y."/>
        </authorList>
    </citation>
    <scope>NUCLEOTIDE SEQUENCE</scope>
    <source>
        <strain evidence="2">CGMCC 1.15448</strain>
    </source>
</reference>
<keyword evidence="3" id="KW-1185">Reference proteome</keyword>
<gene>
    <name evidence="2" type="ORF">GCM10011511_56830</name>
</gene>
<dbReference type="Pfam" id="PF01738">
    <property type="entry name" value="DLH"/>
    <property type="match status" value="1"/>
</dbReference>
<dbReference type="SUPFAM" id="SSF53474">
    <property type="entry name" value="alpha/beta-Hydrolases"/>
    <property type="match status" value="1"/>
</dbReference>
<keyword evidence="2" id="KW-0378">Hydrolase</keyword>
<dbReference type="InterPro" id="IPR029058">
    <property type="entry name" value="AB_hydrolase_fold"/>
</dbReference>